<dbReference type="GO" id="GO:0008677">
    <property type="term" value="F:2-dehydropantoate 2-reductase activity"/>
    <property type="evidence" value="ECO:0007669"/>
    <property type="project" value="UniProtKB-EC"/>
</dbReference>
<evidence type="ECO:0000256" key="4">
    <source>
        <dbReference type="ARBA" id="ARBA00013014"/>
    </source>
</evidence>
<dbReference type="Proteomes" id="UP000476332">
    <property type="component" value="Unassembled WGS sequence"/>
</dbReference>
<name>A0A6L9MCU4_9HYPH</name>
<keyword evidence="6" id="KW-0566">Pantothenate biosynthesis</keyword>
<sequence length="342" mass="35997">MRICIFGAGAIGGLVAAKLAATGDAEVSVVARGPHLAAIRRNGLTVRDAAGETNVALQATDDPSELGPQDYVFVALKAHSVPVILPGLVTLLGPDTAVVTAQNGVPWWYFHRSGGPYEGHRVEAVDPGGRIWDTIGPERAIGCVVHPAADIEAPGIIRHTEGDRLPLGEPSGEKSERTLALSRALVAAGFRAPVRPQIRSEIWIKLWGNVSLNPISALTGATLAAICGNDGTRAVARQMMLEAQAIAEKLGIRFPIDVDKRIAGAAEVGEHKTSMLQDLELGRPMEIDALVAAVQELGRLTESPTPTIDTVLGLVRLRAATPLVPTLSDQAKVRIDPAGVRS</sequence>
<dbReference type="InterPro" id="IPR051402">
    <property type="entry name" value="KPR-Related"/>
</dbReference>
<dbReference type="EMBL" id="JAAAMJ010000001">
    <property type="protein sequence ID" value="NDV85322.1"/>
    <property type="molecule type" value="Genomic_DNA"/>
</dbReference>
<evidence type="ECO:0000256" key="8">
    <source>
        <dbReference type="ARBA" id="ARBA00023002"/>
    </source>
</evidence>
<dbReference type="GO" id="GO:0005737">
    <property type="term" value="C:cytoplasm"/>
    <property type="evidence" value="ECO:0007669"/>
    <property type="project" value="TreeGrafter"/>
</dbReference>
<organism evidence="13 14">
    <name type="scientific">Aurantimonas aggregata</name>
    <dbReference type="NCBI Taxonomy" id="2047720"/>
    <lineage>
        <taxon>Bacteria</taxon>
        <taxon>Pseudomonadati</taxon>
        <taxon>Pseudomonadota</taxon>
        <taxon>Alphaproteobacteria</taxon>
        <taxon>Hyphomicrobiales</taxon>
        <taxon>Aurantimonadaceae</taxon>
        <taxon>Aurantimonas</taxon>
    </lineage>
</organism>
<reference evidence="13 14" key="1">
    <citation type="submission" date="2020-01" db="EMBL/GenBank/DDBJ databases">
        <title>Genomes of bacteria type strains.</title>
        <authorList>
            <person name="Chen J."/>
            <person name="Zhu S."/>
            <person name="Chen J."/>
        </authorList>
    </citation>
    <scope>NUCLEOTIDE SEQUENCE [LARGE SCALE GENOMIC DNA]</scope>
    <source>
        <strain evidence="13 14">KCTC 52919</strain>
    </source>
</reference>
<comment type="function">
    <text evidence="1">Catalyzes the NADPH-dependent reduction of ketopantoate into pantoic acid.</text>
</comment>
<dbReference type="Pfam" id="PF02558">
    <property type="entry name" value="ApbA"/>
    <property type="match status" value="1"/>
</dbReference>
<evidence type="ECO:0000256" key="1">
    <source>
        <dbReference type="ARBA" id="ARBA00002919"/>
    </source>
</evidence>
<keyword evidence="14" id="KW-1185">Reference proteome</keyword>
<dbReference type="SUPFAM" id="SSF51735">
    <property type="entry name" value="NAD(P)-binding Rossmann-fold domains"/>
    <property type="match status" value="1"/>
</dbReference>
<evidence type="ECO:0000256" key="5">
    <source>
        <dbReference type="ARBA" id="ARBA00019465"/>
    </source>
</evidence>
<evidence type="ECO:0000256" key="9">
    <source>
        <dbReference type="ARBA" id="ARBA00032024"/>
    </source>
</evidence>
<dbReference type="InterPro" id="IPR013328">
    <property type="entry name" value="6PGD_dom2"/>
</dbReference>
<evidence type="ECO:0000313" key="14">
    <source>
        <dbReference type="Proteomes" id="UP000476332"/>
    </source>
</evidence>
<dbReference type="SUPFAM" id="SSF48179">
    <property type="entry name" value="6-phosphogluconate dehydrogenase C-terminal domain-like"/>
    <property type="match status" value="1"/>
</dbReference>
<dbReference type="PANTHER" id="PTHR21708">
    <property type="entry name" value="PROBABLE 2-DEHYDROPANTOATE 2-REDUCTASE"/>
    <property type="match status" value="1"/>
</dbReference>
<dbReference type="GO" id="GO:0015940">
    <property type="term" value="P:pantothenate biosynthetic process"/>
    <property type="evidence" value="ECO:0007669"/>
    <property type="project" value="UniProtKB-UniPathway"/>
</dbReference>
<dbReference type="InterPro" id="IPR013332">
    <property type="entry name" value="KPR_N"/>
</dbReference>
<dbReference type="RefSeq" id="WP_163042062.1">
    <property type="nucleotide sequence ID" value="NZ_JAAAMJ010000001.1"/>
</dbReference>
<evidence type="ECO:0000259" key="12">
    <source>
        <dbReference type="Pfam" id="PF08546"/>
    </source>
</evidence>
<dbReference type="FunFam" id="1.10.1040.10:FF:000017">
    <property type="entry name" value="2-dehydropantoate 2-reductase"/>
    <property type="match status" value="1"/>
</dbReference>
<feature type="domain" description="Ketopantoate reductase C-terminal" evidence="12">
    <location>
        <begin position="198"/>
        <end position="317"/>
    </location>
</feature>
<proteinExistence type="inferred from homology"/>
<evidence type="ECO:0000256" key="6">
    <source>
        <dbReference type="ARBA" id="ARBA00022655"/>
    </source>
</evidence>
<evidence type="ECO:0000256" key="10">
    <source>
        <dbReference type="ARBA" id="ARBA00048793"/>
    </source>
</evidence>
<dbReference type="InterPro" id="IPR013752">
    <property type="entry name" value="KPA_reductase"/>
</dbReference>
<feature type="domain" description="Ketopantoate reductase N-terminal" evidence="11">
    <location>
        <begin position="3"/>
        <end position="105"/>
    </location>
</feature>
<keyword evidence="8 13" id="KW-0560">Oxidoreductase</keyword>
<evidence type="ECO:0000256" key="2">
    <source>
        <dbReference type="ARBA" id="ARBA00004994"/>
    </source>
</evidence>
<evidence type="ECO:0000256" key="7">
    <source>
        <dbReference type="ARBA" id="ARBA00022857"/>
    </source>
</evidence>
<dbReference type="InterPro" id="IPR008927">
    <property type="entry name" value="6-PGluconate_DH-like_C_sf"/>
</dbReference>
<evidence type="ECO:0000259" key="11">
    <source>
        <dbReference type="Pfam" id="PF02558"/>
    </source>
</evidence>
<comment type="pathway">
    <text evidence="2">Cofactor biosynthesis; (R)-pantothenate biosynthesis; (R)-pantoate from 3-methyl-2-oxobutanoate: step 2/2.</text>
</comment>
<dbReference type="Gene3D" id="1.10.1040.10">
    <property type="entry name" value="N-(1-d-carboxylethyl)-l-norvaline Dehydrogenase, domain 2"/>
    <property type="match status" value="1"/>
</dbReference>
<comment type="catalytic activity">
    <reaction evidence="10">
        <text>(R)-pantoate + NADP(+) = 2-dehydropantoate + NADPH + H(+)</text>
        <dbReference type="Rhea" id="RHEA:16233"/>
        <dbReference type="ChEBI" id="CHEBI:11561"/>
        <dbReference type="ChEBI" id="CHEBI:15378"/>
        <dbReference type="ChEBI" id="CHEBI:15980"/>
        <dbReference type="ChEBI" id="CHEBI:57783"/>
        <dbReference type="ChEBI" id="CHEBI:58349"/>
        <dbReference type="EC" id="1.1.1.169"/>
    </reaction>
</comment>
<evidence type="ECO:0000313" key="13">
    <source>
        <dbReference type="EMBL" id="NDV85322.1"/>
    </source>
</evidence>
<evidence type="ECO:0000256" key="3">
    <source>
        <dbReference type="ARBA" id="ARBA00007870"/>
    </source>
</evidence>
<comment type="similarity">
    <text evidence="3">Belongs to the ketopantoate reductase family.</text>
</comment>
<dbReference type="InterPro" id="IPR036291">
    <property type="entry name" value="NAD(P)-bd_dom_sf"/>
</dbReference>
<gene>
    <name evidence="13" type="ORF">GTW51_01260</name>
</gene>
<dbReference type="PANTHER" id="PTHR21708:SF45">
    <property type="entry name" value="2-DEHYDROPANTOATE 2-REDUCTASE"/>
    <property type="match status" value="1"/>
</dbReference>
<dbReference type="EC" id="1.1.1.169" evidence="4"/>
<protein>
    <recommendedName>
        <fullName evidence="5">2-dehydropantoate 2-reductase</fullName>
        <ecNumber evidence="4">1.1.1.169</ecNumber>
    </recommendedName>
    <alternativeName>
        <fullName evidence="9">Ketopantoate reductase</fullName>
    </alternativeName>
</protein>
<dbReference type="FunFam" id="3.40.50.720:FF:000307">
    <property type="entry name" value="2-dehydropantoate 2-reductase"/>
    <property type="match status" value="1"/>
</dbReference>
<keyword evidence="7" id="KW-0521">NADP</keyword>
<accession>A0A6L9MCU4</accession>
<dbReference type="Pfam" id="PF08546">
    <property type="entry name" value="ApbA_C"/>
    <property type="match status" value="1"/>
</dbReference>
<dbReference type="Gene3D" id="3.40.50.720">
    <property type="entry name" value="NAD(P)-binding Rossmann-like Domain"/>
    <property type="match status" value="1"/>
</dbReference>
<dbReference type="UniPathway" id="UPA00028">
    <property type="reaction ID" value="UER00004"/>
</dbReference>
<comment type="caution">
    <text evidence="13">The sequence shown here is derived from an EMBL/GenBank/DDBJ whole genome shotgun (WGS) entry which is preliminary data.</text>
</comment>
<dbReference type="AlphaFoldDB" id="A0A6L9MCU4"/>
<dbReference type="NCBIfam" id="NF005089">
    <property type="entry name" value="PRK06522.1-4"/>
    <property type="match status" value="1"/>
</dbReference>